<dbReference type="AlphaFoldDB" id="A0A1M2VJW3"/>
<evidence type="ECO:0000256" key="5">
    <source>
        <dbReference type="ARBA" id="ARBA00023242"/>
    </source>
</evidence>
<feature type="region of interest" description="Disordered" evidence="6">
    <location>
        <begin position="1"/>
        <end position="43"/>
    </location>
</feature>
<feature type="region of interest" description="Disordered" evidence="6">
    <location>
        <begin position="397"/>
        <end position="416"/>
    </location>
</feature>
<gene>
    <name evidence="7" type="ORF">TRAPUB_1210</name>
</gene>
<evidence type="ECO:0000256" key="6">
    <source>
        <dbReference type="SAM" id="MobiDB-lite"/>
    </source>
</evidence>
<keyword evidence="3" id="KW-0863">Zinc-finger</keyword>
<reference evidence="7 8" key="1">
    <citation type="submission" date="2016-10" db="EMBL/GenBank/DDBJ databases">
        <title>Genome sequence of the basidiomycete white-rot fungus Trametes pubescens.</title>
        <authorList>
            <person name="Makela M.R."/>
            <person name="Granchi Z."/>
            <person name="Peng M."/>
            <person name="De Vries R.P."/>
            <person name="Grigoriev I."/>
            <person name="Riley R."/>
            <person name="Hilden K."/>
        </authorList>
    </citation>
    <scope>NUCLEOTIDE SEQUENCE [LARGE SCALE GENOMIC DNA]</scope>
    <source>
        <strain evidence="7 8">FBCC735</strain>
    </source>
</reference>
<dbReference type="GO" id="GO:0008270">
    <property type="term" value="F:zinc ion binding"/>
    <property type="evidence" value="ECO:0007669"/>
    <property type="project" value="UniProtKB-KW"/>
</dbReference>
<accession>A0A1M2VJW3</accession>
<evidence type="ECO:0008006" key="9">
    <source>
        <dbReference type="Google" id="ProtNLM"/>
    </source>
</evidence>
<dbReference type="GO" id="GO:0005634">
    <property type="term" value="C:nucleus"/>
    <property type="evidence" value="ECO:0007669"/>
    <property type="project" value="UniProtKB-SubCell"/>
</dbReference>
<proteinExistence type="predicted"/>
<evidence type="ECO:0000256" key="4">
    <source>
        <dbReference type="ARBA" id="ARBA00022833"/>
    </source>
</evidence>
<name>A0A1M2VJW3_TRAPU</name>
<keyword evidence="2" id="KW-0479">Metal-binding</keyword>
<dbReference type="Proteomes" id="UP000184267">
    <property type="component" value="Unassembled WGS sequence"/>
</dbReference>
<feature type="compositionally biased region" description="Acidic residues" evidence="6">
    <location>
        <begin position="397"/>
        <end position="414"/>
    </location>
</feature>
<evidence type="ECO:0000313" key="8">
    <source>
        <dbReference type="Proteomes" id="UP000184267"/>
    </source>
</evidence>
<dbReference type="EMBL" id="MNAD01001107">
    <property type="protein sequence ID" value="OJT07894.1"/>
    <property type="molecule type" value="Genomic_DNA"/>
</dbReference>
<protein>
    <recommendedName>
        <fullName evidence="9">AC transposase</fullName>
    </recommendedName>
</protein>
<evidence type="ECO:0000256" key="2">
    <source>
        <dbReference type="ARBA" id="ARBA00022723"/>
    </source>
</evidence>
<keyword evidence="8" id="KW-1185">Reference proteome</keyword>
<dbReference type="PANTHER" id="PTHR46481">
    <property type="entry name" value="ZINC FINGER BED DOMAIN-CONTAINING PROTEIN 4"/>
    <property type="match status" value="1"/>
</dbReference>
<keyword evidence="5" id="KW-0539">Nucleus</keyword>
<dbReference type="InterPro" id="IPR052035">
    <property type="entry name" value="ZnF_BED_domain_contain"/>
</dbReference>
<evidence type="ECO:0000313" key="7">
    <source>
        <dbReference type="EMBL" id="OJT07894.1"/>
    </source>
</evidence>
<dbReference type="STRING" id="154538.A0A1M2VJW3"/>
<dbReference type="InterPro" id="IPR012337">
    <property type="entry name" value="RNaseH-like_sf"/>
</dbReference>
<keyword evidence="4" id="KW-0862">Zinc</keyword>
<organism evidence="7 8">
    <name type="scientific">Trametes pubescens</name>
    <name type="common">White-rot fungus</name>
    <dbReference type="NCBI Taxonomy" id="154538"/>
    <lineage>
        <taxon>Eukaryota</taxon>
        <taxon>Fungi</taxon>
        <taxon>Dikarya</taxon>
        <taxon>Basidiomycota</taxon>
        <taxon>Agaricomycotina</taxon>
        <taxon>Agaricomycetes</taxon>
        <taxon>Polyporales</taxon>
        <taxon>Polyporaceae</taxon>
        <taxon>Trametes</taxon>
    </lineage>
</organism>
<dbReference type="OrthoDB" id="2798924at2759"/>
<comment type="subcellular location">
    <subcellularLocation>
        <location evidence="1">Nucleus</location>
    </subcellularLocation>
</comment>
<dbReference type="PANTHER" id="PTHR46481:SF10">
    <property type="entry name" value="ZINC FINGER BED DOMAIN-CONTAINING PROTEIN 39"/>
    <property type="match status" value="1"/>
</dbReference>
<sequence length="548" mass="61959">MAPVHSTLKRARDSSPDSVISYATRRADSPPVKKARSSSPELDADAVHIPGISSVDDDVVSVAASTDAETEVEVDGGVEAVAKRVQQAAVSIPRRNLTAAEKRKKFDDNYAGVSDEDRLKDVASKWTSDVYKHFKAPIIQPARHDGKRVMYRFICRKYPSKSVLRADYEDSTGNMHRHIAACTPQKTAESEAITAYGAGSQYSYGRMRYLSAMWCARRHRPYLVVEDPEFRQMLKMLYGRVEIPTRMTVSRDVQFILGDSKKRVVVHFKNLPGRVHLCIDGWTSPNILAFLGITVHWHEEGKIRHIILDFVRLTNAHTGKYLAEKVVKCLKEFGLEEKVFAVTVDNTENNTTMLKEMHELVPEFRGECVRVRCFGHVLNLVVKAVLSLLAKGANDIDEEKDEAHEDDAEAAAEADEAREAADQALIDALDDDELQVAVTPEDLQQARNALHKILQLSRKVWNSPPIRSELTNLAAEAELDSEVLIRAVKTRWNTVTEVLERALEMRDVLGELCDKAQFNKRSGARLRRYLLVDEEWEILEQLWRLLHL</sequence>
<evidence type="ECO:0000256" key="3">
    <source>
        <dbReference type="ARBA" id="ARBA00022771"/>
    </source>
</evidence>
<dbReference type="SUPFAM" id="SSF53098">
    <property type="entry name" value="Ribonuclease H-like"/>
    <property type="match status" value="1"/>
</dbReference>
<dbReference type="OMA" id="FITIECQ"/>
<evidence type="ECO:0000256" key="1">
    <source>
        <dbReference type="ARBA" id="ARBA00004123"/>
    </source>
</evidence>
<comment type="caution">
    <text evidence="7">The sequence shown here is derived from an EMBL/GenBank/DDBJ whole genome shotgun (WGS) entry which is preliminary data.</text>
</comment>